<evidence type="ECO:0000259" key="4">
    <source>
        <dbReference type="PROSITE" id="PS50002"/>
    </source>
</evidence>
<dbReference type="SUPFAM" id="SSF50044">
    <property type="entry name" value="SH3-domain"/>
    <property type="match status" value="1"/>
</dbReference>
<name>A0ABD2QPX1_9PLAT</name>
<keyword evidence="6" id="KW-1185">Reference proteome</keyword>
<proteinExistence type="predicted"/>
<evidence type="ECO:0000256" key="2">
    <source>
        <dbReference type="ARBA" id="ARBA00022737"/>
    </source>
</evidence>
<gene>
    <name evidence="5" type="primary">LASP1</name>
    <name evidence="5" type="ORF">Ciccas_000532</name>
</gene>
<evidence type="ECO:0000256" key="3">
    <source>
        <dbReference type="PROSITE-ProRule" id="PRU00192"/>
    </source>
</evidence>
<evidence type="ECO:0000313" key="6">
    <source>
        <dbReference type="Proteomes" id="UP001626550"/>
    </source>
</evidence>
<keyword evidence="1 3" id="KW-0728">SH3 domain</keyword>
<dbReference type="AlphaFoldDB" id="A0ABD2QPX1"/>
<feature type="domain" description="SH3" evidence="4">
    <location>
        <begin position="126"/>
        <end position="186"/>
    </location>
</feature>
<dbReference type="Proteomes" id="UP001626550">
    <property type="component" value="Unassembled WGS sequence"/>
</dbReference>
<dbReference type="PROSITE" id="PS50002">
    <property type="entry name" value="SH3"/>
    <property type="match status" value="1"/>
</dbReference>
<sequence length="186" mass="21707">MPLNLKTYQGYDRQPFCKAHYPKPNKFTFIPDTPELKRALANTQVISNVGFVHYKNDDSQAAYSKDWKHLRGHYIYTTDDLESQRHKFNSWAYSGFAYANQDYIREKNKESTSKSMDNVSCTNPQKKTSVYRAIYPYTALEDDEVTFVKDDIILEGDPIDAGWMYGRVQRTGKWGMLPSNYVEKIQ</sequence>
<evidence type="ECO:0000313" key="5">
    <source>
        <dbReference type="EMBL" id="KAL3320786.1"/>
    </source>
</evidence>
<dbReference type="InterPro" id="IPR036028">
    <property type="entry name" value="SH3-like_dom_sf"/>
</dbReference>
<keyword evidence="2" id="KW-0677">Repeat</keyword>
<reference evidence="5 6" key="1">
    <citation type="submission" date="2024-11" db="EMBL/GenBank/DDBJ databases">
        <title>Adaptive evolution of stress response genes in parasites aligns with host niche diversity.</title>
        <authorList>
            <person name="Hahn C."/>
            <person name="Resl P."/>
        </authorList>
    </citation>
    <scope>NUCLEOTIDE SEQUENCE [LARGE SCALE GENOMIC DNA]</scope>
    <source>
        <strain evidence="5">EGGRZ-B1_66</strain>
        <tissue evidence="5">Body</tissue>
    </source>
</reference>
<dbReference type="EMBL" id="JBJKFK010000029">
    <property type="protein sequence ID" value="KAL3320786.1"/>
    <property type="molecule type" value="Genomic_DNA"/>
</dbReference>
<accession>A0ABD2QPX1</accession>
<dbReference type="Gene3D" id="2.30.30.40">
    <property type="entry name" value="SH3 Domains"/>
    <property type="match status" value="1"/>
</dbReference>
<dbReference type="Pfam" id="PF14604">
    <property type="entry name" value="SH3_9"/>
    <property type="match status" value="1"/>
</dbReference>
<comment type="caution">
    <text evidence="5">The sequence shown here is derived from an EMBL/GenBank/DDBJ whole genome shotgun (WGS) entry which is preliminary data.</text>
</comment>
<dbReference type="SMART" id="SM00326">
    <property type="entry name" value="SH3"/>
    <property type="match status" value="1"/>
</dbReference>
<dbReference type="PRINTS" id="PR00452">
    <property type="entry name" value="SH3DOMAIN"/>
</dbReference>
<dbReference type="PANTHER" id="PTHR46218:SF4">
    <property type="entry name" value="LIM AND SH3 DOMAIN PROTEIN LASP"/>
    <property type="match status" value="1"/>
</dbReference>
<evidence type="ECO:0000256" key="1">
    <source>
        <dbReference type="ARBA" id="ARBA00022443"/>
    </source>
</evidence>
<organism evidence="5 6">
    <name type="scientific">Cichlidogyrus casuarinus</name>
    <dbReference type="NCBI Taxonomy" id="1844966"/>
    <lineage>
        <taxon>Eukaryota</taxon>
        <taxon>Metazoa</taxon>
        <taxon>Spiralia</taxon>
        <taxon>Lophotrochozoa</taxon>
        <taxon>Platyhelminthes</taxon>
        <taxon>Monogenea</taxon>
        <taxon>Monopisthocotylea</taxon>
        <taxon>Dactylogyridea</taxon>
        <taxon>Ancyrocephalidae</taxon>
        <taxon>Cichlidogyrus</taxon>
    </lineage>
</organism>
<dbReference type="InterPro" id="IPR051759">
    <property type="entry name" value="LIM-SH3_domain_protein"/>
</dbReference>
<protein>
    <submittedName>
        <fullName evidence="5">LIM and SH3 domain protein 1</fullName>
    </submittedName>
</protein>
<dbReference type="PANTHER" id="PTHR46218">
    <property type="entry name" value="LASP"/>
    <property type="match status" value="1"/>
</dbReference>
<dbReference type="InterPro" id="IPR001452">
    <property type="entry name" value="SH3_domain"/>
</dbReference>